<feature type="transmembrane region" description="Helical" evidence="6">
    <location>
        <begin position="181"/>
        <end position="210"/>
    </location>
</feature>
<keyword evidence="3 6" id="KW-0812">Transmembrane</keyword>
<evidence type="ECO:0000256" key="5">
    <source>
        <dbReference type="ARBA" id="ARBA00023136"/>
    </source>
</evidence>
<feature type="transmembrane region" description="Helical" evidence="6">
    <location>
        <begin position="363"/>
        <end position="394"/>
    </location>
</feature>
<feature type="transmembrane region" description="Helical" evidence="6">
    <location>
        <begin position="449"/>
        <end position="469"/>
    </location>
</feature>
<feature type="transmembrane region" description="Helical" evidence="6">
    <location>
        <begin position="98"/>
        <end position="117"/>
    </location>
</feature>
<dbReference type="GO" id="GO:0022857">
    <property type="term" value="F:transmembrane transporter activity"/>
    <property type="evidence" value="ECO:0007669"/>
    <property type="project" value="InterPro"/>
</dbReference>
<evidence type="ECO:0000256" key="6">
    <source>
        <dbReference type="SAM" id="Phobius"/>
    </source>
</evidence>
<feature type="transmembrane region" description="Helical" evidence="6">
    <location>
        <begin position="222"/>
        <end position="242"/>
    </location>
</feature>
<feature type="transmembrane region" description="Helical" evidence="6">
    <location>
        <begin position="20"/>
        <end position="40"/>
    </location>
</feature>
<comment type="similarity">
    <text evidence="2">Belongs to the SLC13A/DASS transporter (TC 2.A.47) family. DIT1 subfamily.</text>
</comment>
<dbReference type="Pfam" id="PF00939">
    <property type="entry name" value="Na_sulph_symp"/>
    <property type="match status" value="1"/>
</dbReference>
<sequence length="474" mass="52818">MKESIKIETIQFDKKSQLKLIFKFVLAALSCLFFVIPPFPGLTRPAMNYLGVFLLIIIFMMIHIVADYVVIILGLMLMVVVGVGSFREVFSLFGDTSFWNLIGIFGFSAGVINSGLLNRLTNKLFSIFPDTIVGQVTAIFISGLILSPLIPSVTAKMTLLASFAVVIAQQHGYAKSSKEAVALYIAMYLSGYVFGIAFSTGGTSAAIIVGMLEKQKLNFGSYLANSFVWLLLVALVFYLILLQMFKGDKNHQPQKTTTTTTKTEPMSKNEKFTMWVLIIALFFWIFGPIFNVPSYLVGVVALCAFLTQGTLSTKEFKSKISWDMVILITGFMETAQLLTDLHIDTWLANKMAPILGPVVNNIYIFIPVLCLLVVLVRTFVVSEVACMSIFYALFAESCAEVGINAFIILFITLVISQTWHTSYNQMGFDAAQAATDRSLVEYQDIQKFSWMYIVVCMVIFELSVPLWHLTGMIK</sequence>
<gene>
    <name evidence="7" type="ORF">DS831_03545</name>
</gene>
<accession>A0A3R6ZD99</accession>
<evidence type="ECO:0000256" key="4">
    <source>
        <dbReference type="ARBA" id="ARBA00022989"/>
    </source>
</evidence>
<comment type="subcellular location">
    <subcellularLocation>
        <location evidence="1">Membrane</location>
        <topology evidence="1">Multi-pass membrane protein</topology>
    </subcellularLocation>
</comment>
<keyword evidence="4 6" id="KW-1133">Transmembrane helix</keyword>
<dbReference type="AlphaFoldDB" id="A0A3R6ZD99"/>
<evidence type="ECO:0000256" key="3">
    <source>
        <dbReference type="ARBA" id="ARBA00022692"/>
    </source>
</evidence>
<dbReference type="PANTHER" id="PTHR42826">
    <property type="entry name" value="DICARBOXYLATE TRANSPORTER 2.1, CHLOROPLASTIC"/>
    <property type="match status" value="1"/>
</dbReference>
<reference evidence="7 8" key="1">
    <citation type="submission" date="2018-07" db="EMBL/GenBank/DDBJ databases">
        <title>Genome sequences of six Lactobacillus spp. isolated from bumble bee guts.</title>
        <authorList>
            <person name="Motta E.V.S."/>
            <person name="Moran N.A."/>
        </authorList>
    </citation>
    <scope>NUCLEOTIDE SEQUENCE [LARGE SCALE GENOMIC DNA]</scope>
    <source>
        <strain evidence="7 8">BI-1.1</strain>
    </source>
</reference>
<dbReference type="InterPro" id="IPR001898">
    <property type="entry name" value="SLC13A/DASS"/>
</dbReference>
<evidence type="ECO:0000313" key="7">
    <source>
        <dbReference type="EMBL" id="RHW51110.1"/>
    </source>
</evidence>
<protein>
    <submittedName>
        <fullName evidence="7">Uncharacterized protein</fullName>
    </submittedName>
</protein>
<keyword evidence="5 6" id="KW-0472">Membrane</keyword>
<dbReference type="GO" id="GO:0016020">
    <property type="term" value="C:membrane"/>
    <property type="evidence" value="ECO:0007669"/>
    <property type="project" value="UniProtKB-SubCell"/>
</dbReference>
<feature type="transmembrane region" description="Helical" evidence="6">
    <location>
        <begin position="272"/>
        <end position="289"/>
    </location>
</feature>
<feature type="transmembrane region" description="Helical" evidence="6">
    <location>
        <begin position="69"/>
        <end position="86"/>
    </location>
</feature>
<comment type="caution">
    <text evidence="7">The sequence shown here is derived from an EMBL/GenBank/DDBJ whole genome shotgun (WGS) entry which is preliminary data.</text>
</comment>
<dbReference type="OrthoDB" id="9766267at2"/>
<keyword evidence="8" id="KW-1185">Reference proteome</keyword>
<proteinExistence type="inferred from homology"/>
<evidence type="ECO:0000256" key="1">
    <source>
        <dbReference type="ARBA" id="ARBA00004141"/>
    </source>
</evidence>
<evidence type="ECO:0000313" key="8">
    <source>
        <dbReference type="Proteomes" id="UP000284109"/>
    </source>
</evidence>
<feature type="transmembrane region" description="Helical" evidence="6">
    <location>
        <begin position="401"/>
        <end position="419"/>
    </location>
</feature>
<dbReference type="Proteomes" id="UP000284109">
    <property type="component" value="Unassembled WGS sequence"/>
</dbReference>
<dbReference type="InterPro" id="IPR030676">
    <property type="entry name" value="CitT-rel"/>
</dbReference>
<evidence type="ECO:0000256" key="2">
    <source>
        <dbReference type="ARBA" id="ARBA00007349"/>
    </source>
</evidence>
<dbReference type="EMBL" id="QOCR01000002">
    <property type="protein sequence ID" value="RHW51110.1"/>
    <property type="molecule type" value="Genomic_DNA"/>
</dbReference>
<name>A0A3R6ZD99_9LACO</name>
<organism evidence="7 8">
    <name type="scientific">Bombilactobacillus bombi</name>
    <dbReference type="NCBI Taxonomy" id="1303590"/>
    <lineage>
        <taxon>Bacteria</taxon>
        <taxon>Bacillati</taxon>
        <taxon>Bacillota</taxon>
        <taxon>Bacilli</taxon>
        <taxon>Lactobacillales</taxon>
        <taxon>Lactobacillaceae</taxon>
        <taxon>Bombilactobacillus</taxon>
    </lineage>
</organism>
<feature type="transmembrane region" description="Helical" evidence="6">
    <location>
        <begin position="124"/>
        <end position="146"/>
    </location>
</feature>